<reference evidence="2" key="1">
    <citation type="submission" date="2019-07" db="EMBL/GenBank/DDBJ databases">
        <title>Bacillus alkalisoli sp. nov. isolated from saline soil.</title>
        <authorList>
            <person name="Sun J.-Q."/>
            <person name="Xu L."/>
        </authorList>
    </citation>
    <scope>NUCLEOTIDE SEQUENCE [LARGE SCALE GENOMIC DNA]</scope>
    <source>
        <strain evidence="2">M4U3P1</strain>
    </source>
</reference>
<dbReference type="Proteomes" id="UP000318138">
    <property type="component" value="Chromosome"/>
</dbReference>
<organism evidence="1 2">
    <name type="scientific">Paenalkalicoccus suaedae</name>
    <dbReference type="NCBI Taxonomy" id="2592382"/>
    <lineage>
        <taxon>Bacteria</taxon>
        <taxon>Bacillati</taxon>
        <taxon>Bacillota</taxon>
        <taxon>Bacilli</taxon>
        <taxon>Bacillales</taxon>
        <taxon>Bacillaceae</taxon>
        <taxon>Paenalkalicoccus</taxon>
    </lineage>
</organism>
<protein>
    <submittedName>
        <fullName evidence="1">DUF72 domain-containing protein</fullName>
    </submittedName>
</protein>
<dbReference type="Pfam" id="PF01904">
    <property type="entry name" value="DUF72"/>
    <property type="match status" value="1"/>
</dbReference>
<proteinExistence type="predicted"/>
<dbReference type="PANTHER" id="PTHR30348:SF13">
    <property type="entry name" value="UPF0759 PROTEIN YUNF"/>
    <property type="match status" value="1"/>
</dbReference>
<dbReference type="EMBL" id="CP041372">
    <property type="protein sequence ID" value="QKS72203.1"/>
    <property type="molecule type" value="Genomic_DNA"/>
</dbReference>
<dbReference type="PANTHER" id="PTHR30348">
    <property type="entry name" value="UNCHARACTERIZED PROTEIN YECE"/>
    <property type="match status" value="1"/>
</dbReference>
<gene>
    <name evidence="1" type="ORF">FLK61_36795</name>
</gene>
<evidence type="ECO:0000313" key="2">
    <source>
        <dbReference type="Proteomes" id="UP000318138"/>
    </source>
</evidence>
<sequence length="283" mass="32899">MIQIGVTGWGDHDSLYEGVPARLKLEAYASYFPLVELDSSFYAIPAEASIKKWIAETPSRFKFVAKAYQGMTGHQRGDIPFDSKEEMIDAYIKAFRPLMEANKLAFVLCQFPPWFDCQTKNVRYLRWLREQLRDFPCALEFRHHSWYSEAFMQKTMDYMREDDWIHSICDEPQIGERSVPFVAITTSKEWAFVRLHGRNKAAWQKPTNGQSWREVRYLYDYSHEELEDLAEKITSISKEVKQTAVVFNNNSGGHAASNAQSFISMLTITYDGLAPRQLNLFDE</sequence>
<dbReference type="KEGG" id="psua:FLK61_36795"/>
<evidence type="ECO:0000313" key="1">
    <source>
        <dbReference type="EMBL" id="QKS72203.1"/>
    </source>
</evidence>
<dbReference type="AlphaFoldDB" id="A0A859FFR6"/>
<accession>A0A859FFR6</accession>
<dbReference type="InterPro" id="IPR002763">
    <property type="entry name" value="DUF72"/>
</dbReference>
<dbReference type="RefSeq" id="WP_176010188.1">
    <property type="nucleotide sequence ID" value="NZ_CP041372.2"/>
</dbReference>
<keyword evidence="2" id="KW-1185">Reference proteome</keyword>
<dbReference type="SUPFAM" id="SSF117396">
    <property type="entry name" value="TM1631-like"/>
    <property type="match status" value="1"/>
</dbReference>
<dbReference type="Gene3D" id="3.20.20.410">
    <property type="entry name" value="Protein of unknown function UPF0759"/>
    <property type="match status" value="1"/>
</dbReference>
<dbReference type="InterPro" id="IPR036520">
    <property type="entry name" value="UPF0759_sf"/>
</dbReference>
<name>A0A859FFR6_9BACI</name>